<organism evidence="2 3">
    <name type="scientific">Nonomuraea typhae</name>
    <dbReference type="NCBI Taxonomy" id="2603600"/>
    <lineage>
        <taxon>Bacteria</taxon>
        <taxon>Bacillati</taxon>
        <taxon>Actinomycetota</taxon>
        <taxon>Actinomycetes</taxon>
        <taxon>Streptosporangiales</taxon>
        <taxon>Streptosporangiaceae</taxon>
        <taxon>Nonomuraea</taxon>
    </lineage>
</organism>
<accession>A0ABW7Z364</accession>
<evidence type="ECO:0008006" key="4">
    <source>
        <dbReference type="Google" id="ProtNLM"/>
    </source>
</evidence>
<keyword evidence="1" id="KW-0472">Membrane</keyword>
<dbReference type="RefSeq" id="WP_397088022.1">
    <property type="nucleotide sequence ID" value="NZ_JBITGY010000010.1"/>
</dbReference>
<keyword evidence="1" id="KW-1133">Transmembrane helix</keyword>
<keyword evidence="3" id="KW-1185">Reference proteome</keyword>
<sequence length="558" mass="60213">MSGDLFALAMAATGASGALVVRESWLGPSFAGIAGLNAWMVWQVLRGPALPRVRGLPRDVAWARRLLYAGIAADWVIWELLELLSRPGVTVASRVMWLATVYLLLRAVPGVSARFRAAALALCLIGGLVRSMMAFLGFGPPALTLLWLAVSGCTVMILIAQRRDGRWSRATIGTGWISLAPLLFLVLPDEEIMFHGAGLVLSAVDVAGTVWLARTAHELAVEAVEPVEPVDAGMPAAAAGPRLLLAGALVLPLAAVGSEEAARFSFSAACDAAAPPYAQVAAQDREQAFLCRARRGMFPAELPDQRILGYGARLCALPGAGERQALLRRVDGAGEEDEMSDALEFLCPQVIAVRRADRAREQAEYERRRARTEAAWNARLAKINARCADPWPKLPGRRQGTSAYMLFEGGGYYLHDDRDHDGGPAADPSEAIDDGFIDAAGSSAAITTYGSNEPMCLTVKAYRAAPPLRLEGWDKVVEVGLVSRNGRLIVPPYPEGGDAGAIRPLPNLAIAGPGRYRVRFYARWSEQDQDDFDVPAEEHLIVVYPGRSSKQVIHRPWR</sequence>
<reference evidence="2 3" key="1">
    <citation type="submission" date="2024-10" db="EMBL/GenBank/DDBJ databases">
        <title>The Natural Products Discovery Center: Release of the First 8490 Sequenced Strains for Exploring Actinobacteria Biosynthetic Diversity.</title>
        <authorList>
            <person name="Kalkreuter E."/>
            <person name="Kautsar S.A."/>
            <person name="Yang D."/>
            <person name="Bader C.D."/>
            <person name="Teijaro C.N."/>
            <person name="Fluegel L."/>
            <person name="Davis C.M."/>
            <person name="Simpson J.R."/>
            <person name="Lauterbach L."/>
            <person name="Steele A.D."/>
            <person name="Gui C."/>
            <person name="Meng S."/>
            <person name="Li G."/>
            <person name="Viehrig K."/>
            <person name="Ye F."/>
            <person name="Su P."/>
            <person name="Kiefer A.F."/>
            <person name="Nichols A."/>
            <person name="Cepeda A.J."/>
            <person name="Yan W."/>
            <person name="Fan B."/>
            <person name="Jiang Y."/>
            <person name="Adhikari A."/>
            <person name="Zheng C.-J."/>
            <person name="Schuster L."/>
            <person name="Cowan T.M."/>
            <person name="Smanski M.J."/>
            <person name="Chevrette M.G."/>
            <person name="De Carvalho L.P.S."/>
            <person name="Shen B."/>
        </authorList>
    </citation>
    <scope>NUCLEOTIDE SEQUENCE [LARGE SCALE GENOMIC DNA]</scope>
    <source>
        <strain evidence="2 3">NPDC050545</strain>
    </source>
</reference>
<feature type="transmembrane region" description="Helical" evidence="1">
    <location>
        <begin position="167"/>
        <end position="186"/>
    </location>
</feature>
<evidence type="ECO:0000313" key="3">
    <source>
        <dbReference type="Proteomes" id="UP001612741"/>
    </source>
</evidence>
<dbReference type="Proteomes" id="UP001612741">
    <property type="component" value="Unassembled WGS sequence"/>
</dbReference>
<protein>
    <recommendedName>
        <fullName evidence="4">MFS transporter</fullName>
    </recommendedName>
</protein>
<proteinExistence type="predicted"/>
<name>A0ABW7Z364_9ACTN</name>
<evidence type="ECO:0000256" key="1">
    <source>
        <dbReference type="SAM" id="Phobius"/>
    </source>
</evidence>
<feature type="transmembrane region" description="Helical" evidence="1">
    <location>
        <begin position="142"/>
        <end position="160"/>
    </location>
</feature>
<evidence type="ECO:0000313" key="2">
    <source>
        <dbReference type="EMBL" id="MFI6502614.1"/>
    </source>
</evidence>
<gene>
    <name evidence="2" type="ORF">ACIBG2_34920</name>
</gene>
<dbReference type="EMBL" id="JBITGY010000010">
    <property type="protein sequence ID" value="MFI6502614.1"/>
    <property type="molecule type" value="Genomic_DNA"/>
</dbReference>
<keyword evidence="1" id="KW-0812">Transmembrane</keyword>
<comment type="caution">
    <text evidence="2">The sequence shown here is derived from an EMBL/GenBank/DDBJ whole genome shotgun (WGS) entry which is preliminary data.</text>
</comment>